<feature type="domain" description="NB-ARC" evidence="2">
    <location>
        <begin position="15"/>
        <end position="101"/>
    </location>
</feature>
<dbReference type="InterPro" id="IPR027417">
    <property type="entry name" value="P-loop_NTPase"/>
</dbReference>
<organism evidence="3 4">
    <name type="scientific">Solanum stoloniferum</name>
    <dbReference type="NCBI Taxonomy" id="62892"/>
    <lineage>
        <taxon>Eukaryota</taxon>
        <taxon>Viridiplantae</taxon>
        <taxon>Streptophyta</taxon>
        <taxon>Embryophyta</taxon>
        <taxon>Tracheophyta</taxon>
        <taxon>Spermatophyta</taxon>
        <taxon>Magnoliopsida</taxon>
        <taxon>eudicotyledons</taxon>
        <taxon>Gunneridae</taxon>
        <taxon>Pentapetalae</taxon>
        <taxon>asterids</taxon>
        <taxon>lamiids</taxon>
        <taxon>Solanales</taxon>
        <taxon>Solanaceae</taxon>
        <taxon>Solanoideae</taxon>
        <taxon>Solaneae</taxon>
        <taxon>Solanum</taxon>
    </lineage>
</organism>
<evidence type="ECO:0000256" key="1">
    <source>
        <dbReference type="ARBA" id="ARBA00022821"/>
    </source>
</evidence>
<proteinExistence type="predicted"/>
<sequence>LLQEIGSFDLKVDNNLNQLQVKLKESLKGKKFLIVLDDVWNDNYNEWDDLRNVFVQGDIGSKIIVTTRKESVAMLMGNEQISMDTLPIEVSWSLFKRHAFEH</sequence>
<evidence type="ECO:0000313" key="4">
    <source>
        <dbReference type="Proteomes" id="UP001627284"/>
    </source>
</evidence>
<keyword evidence="4" id="KW-1185">Reference proteome</keyword>
<dbReference type="SUPFAM" id="SSF52540">
    <property type="entry name" value="P-loop containing nucleoside triphosphate hydrolases"/>
    <property type="match status" value="1"/>
</dbReference>
<protein>
    <recommendedName>
        <fullName evidence="2">NB-ARC domain-containing protein</fullName>
    </recommendedName>
</protein>
<dbReference type="PANTHER" id="PTHR36766:SF40">
    <property type="entry name" value="DISEASE RESISTANCE PROTEIN RGA3"/>
    <property type="match status" value="1"/>
</dbReference>
<reference evidence="3 4" key="1">
    <citation type="submission" date="2024-05" db="EMBL/GenBank/DDBJ databases">
        <title>De novo assembly of an allotetraploid wild potato.</title>
        <authorList>
            <person name="Hosaka A.J."/>
        </authorList>
    </citation>
    <scope>NUCLEOTIDE SEQUENCE [LARGE SCALE GENOMIC DNA]</scope>
    <source>
        <tissue evidence="3">Young leaves</tissue>
    </source>
</reference>
<feature type="non-terminal residue" evidence="3">
    <location>
        <position position="102"/>
    </location>
</feature>
<evidence type="ECO:0000313" key="3">
    <source>
        <dbReference type="EMBL" id="KAL3325101.1"/>
    </source>
</evidence>
<dbReference type="Proteomes" id="UP001627284">
    <property type="component" value="Unassembled WGS sequence"/>
</dbReference>
<accession>A0ABD2R2K6</accession>
<dbReference type="GO" id="GO:0006952">
    <property type="term" value="P:defense response"/>
    <property type="evidence" value="ECO:0007669"/>
    <property type="project" value="UniProtKB-KW"/>
</dbReference>
<dbReference type="Gene3D" id="3.40.50.300">
    <property type="entry name" value="P-loop containing nucleotide triphosphate hydrolases"/>
    <property type="match status" value="1"/>
</dbReference>
<feature type="non-terminal residue" evidence="3">
    <location>
        <position position="1"/>
    </location>
</feature>
<evidence type="ECO:0000259" key="2">
    <source>
        <dbReference type="Pfam" id="PF00931"/>
    </source>
</evidence>
<dbReference type="PANTHER" id="PTHR36766">
    <property type="entry name" value="PLANT BROAD-SPECTRUM MILDEW RESISTANCE PROTEIN RPW8"/>
    <property type="match status" value="1"/>
</dbReference>
<gene>
    <name evidence="3" type="ORF">AABB24_038949</name>
</gene>
<dbReference type="Pfam" id="PF00931">
    <property type="entry name" value="NB-ARC"/>
    <property type="match status" value="1"/>
</dbReference>
<dbReference type="AlphaFoldDB" id="A0ABD2R2K6"/>
<name>A0ABD2R2K6_9SOLN</name>
<keyword evidence="1" id="KW-0611">Plant defense</keyword>
<dbReference type="InterPro" id="IPR002182">
    <property type="entry name" value="NB-ARC"/>
</dbReference>
<comment type="caution">
    <text evidence="3">The sequence shown here is derived from an EMBL/GenBank/DDBJ whole genome shotgun (WGS) entry which is preliminary data.</text>
</comment>
<dbReference type="EMBL" id="JBJKTR010000023">
    <property type="protein sequence ID" value="KAL3325101.1"/>
    <property type="molecule type" value="Genomic_DNA"/>
</dbReference>